<dbReference type="AlphaFoldDB" id="A0A255XI70"/>
<dbReference type="InterPro" id="IPR032466">
    <property type="entry name" value="Metal_Hydrolase"/>
</dbReference>
<dbReference type="NCBIfam" id="NF011990">
    <property type="entry name" value="PRK15446.2-6"/>
    <property type="match status" value="1"/>
</dbReference>
<name>A0A255XI70_9PROT</name>
<dbReference type="OrthoDB" id="9785413at2"/>
<comment type="caution">
    <text evidence="2">The sequence shown here is derived from an EMBL/GenBank/DDBJ whole genome shotgun (WGS) entry which is preliminary data.</text>
</comment>
<dbReference type="SUPFAM" id="SSF51556">
    <property type="entry name" value="Metallo-dependent hydrolases"/>
    <property type="match status" value="1"/>
</dbReference>
<dbReference type="PIRSF" id="PIRSF038971">
    <property type="entry name" value="PhnM"/>
    <property type="match status" value="1"/>
</dbReference>
<dbReference type="Gene3D" id="3.30.110.90">
    <property type="entry name" value="Amidohydrolase"/>
    <property type="match status" value="1"/>
</dbReference>
<dbReference type="Gene3D" id="2.30.40.10">
    <property type="entry name" value="Urease, subunit C, domain 1"/>
    <property type="match status" value="2"/>
</dbReference>
<dbReference type="InterPro" id="IPR051781">
    <property type="entry name" value="Metallo-dep_Hydrolase"/>
</dbReference>
<sequence length="390" mass="41559">MTRLSRIAGPTILTNLRLCLPTDVVSGTISIEDGRIAAIDTGRSSLAAAEDCGGDYLLPGLIELHTDNLEKHFTPRPGVTWPALAAVMSHDAQMAGSGITTVLDALALGDVREGSDRIRSLKTMADAILAARADDLTRAEHFLHLRCEISYPDLMELVEQLAIPEAVKLVSIMDHTPGQRQFTNLDSYRSFYKKKFGLSDAEMAEFEAATVERQARYAAPQRAAVVATAQRLGLPLASHDDAKPEHVAEAAAEGMRIAEFPTTLEAADLSRKAGMKLLMGAPNLVRGGSHSGNIAAADLAARGWLDILSSDYMPVSLLQAVFLLAPTEADLPAAVATATATPAEAVGLHDRGSLTPGKRADLLRVRLHRTGDGAALPLVQGVWRAGRRVA</sequence>
<reference evidence="2 3" key="1">
    <citation type="submission" date="2017-07" db="EMBL/GenBank/DDBJ databases">
        <title>Elstera cyanobacteriorum sp. nov., a novel bacterium isolated from cyanobacterial aggregates in a eutrophic lake.</title>
        <authorList>
            <person name="Cai H."/>
        </authorList>
    </citation>
    <scope>NUCLEOTIDE SEQUENCE [LARGE SCALE GENOMIC DNA]</scope>
    <source>
        <strain evidence="2 3">TH019</strain>
    </source>
</reference>
<dbReference type="NCBIfam" id="NF011981">
    <property type="entry name" value="PRK15446.1-2"/>
    <property type="match status" value="1"/>
</dbReference>
<dbReference type="PANTHER" id="PTHR43135">
    <property type="entry name" value="ALPHA-D-RIBOSE 1-METHYLPHOSPHONATE 5-TRIPHOSPHATE DIPHOSPHATASE"/>
    <property type="match status" value="1"/>
</dbReference>
<gene>
    <name evidence="2" type="ORF">CHR90_16735</name>
</gene>
<dbReference type="NCBIfam" id="NF011983">
    <property type="entry name" value="PRK15446.1-4"/>
    <property type="match status" value="1"/>
</dbReference>
<dbReference type="PANTHER" id="PTHR43135:SF3">
    <property type="entry name" value="ALPHA-D-RIBOSE 1-METHYLPHOSPHONATE 5-TRIPHOSPHATE DIPHOSPHATASE"/>
    <property type="match status" value="1"/>
</dbReference>
<dbReference type="NCBIfam" id="NF011987">
    <property type="entry name" value="PRK15446.2-3"/>
    <property type="match status" value="1"/>
</dbReference>
<dbReference type="GO" id="GO:0016810">
    <property type="term" value="F:hydrolase activity, acting on carbon-nitrogen (but not peptide) bonds"/>
    <property type="evidence" value="ECO:0007669"/>
    <property type="project" value="InterPro"/>
</dbReference>
<dbReference type="CDD" id="cd01306">
    <property type="entry name" value="PhnM"/>
    <property type="match status" value="1"/>
</dbReference>
<protein>
    <submittedName>
        <fullName evidence="2">Phosphonate metabolism protein PhnM</fullName>
    </submittedName>
</protein>
<keyword evidence="3" id="KW-1185">Reference proteome</keyword>
<dbReference type="NCBIfam" id="TIGR02318">
    <property type="entry name" value="phosphono_phnM"/>
    <property type="match status" value="1"/>
</dbReference>
<dbReference type="InterPro" id="IPR011059">
    <property type="entry name" value="Metal-dep_hydrolase_composite"/>
</dbReference>
<proteinExistence type="predicted"/>
<dbReference type="Proteomes" id="UP000216361">
    <property type="component" value="Unassembled WGS sequence"/>
</dbReference>
<dbReference type="Gene3D" id="3.20.20.140">
    <property type="entry name" value="Metal-dependent hydrolases"/>
    <property type="match status" value="1"/>
</dbReference>
<dbReference type="InterPro" id="IPR012696">
    <property type="entry name" value="PhnM"/>
</dbReference>
<dbReference type="EMBL" id="NOXS01000035">
    <property type="protein sequence ID" value="OYQ16638.1"/>
    <property type="molecule type" value="Genomic_DNA"/>
</dbReference>
<accession>A0A255XI70</accession>
<dbReference type="Gene3D" id="3.40.50.10910">
    <property type="entry name" value="Amidohydrolase"/>
    <property type="match status" value="1"/>
</dbReference>
<dbReference type="SUPFAM" id="SSF51338">
    <property type="entry name" value="Composite domain of metallo-dependent hydrolases"/>
    <property type="match status" value="1"/>
</dbReference>
<dbReference type="NCBIfam" id="NF011984">
    <property type="entry name" value="PRK15446.1-5"/>
    <property type="match status" value="1"/>
</dbReference>
<dbReference type="Pfam" id="PF07969">
    <property type="entry name" value="Amidohydro_3"/>
    <property type="match status" value="1"/>
</dbReference>
<dbReference type="InterPro" id="IPR013108">
    <property type="entry name" value="Amidohydro_3"/>
</dbReference>
<dbReference type="GO" id="GO:0019700">
    <property type="term" value="P:organic phosphonate catabolic process"/>
    <property type="evidence" value="ECO:0007669"/>
    <property type="project" value="InterPro"/>
</dbReference>
<feature type="domain" description="Amidohydrolase 3" evidence="1">
    <location>
        <begin position="93"/>
        <end position="389"/>
    </location>
</feature>
<evidence type="ECO:0000313" key="3">
    <source>
        <dbReference type="Proteomes" id="UP000216361"/>
    </source>
</evidence>
<evidence type="ECO:0000313" key="2">
    <source>
        <dbReference type="EMBL" id="OYQ16638.1"/>
    </source>
</evidence>
<evidence type="ECO:0000259" key="1">
    <source>
        <dbReference type="Pfam" id="PF07969"/>
    </source>
</evidence>
<dbReference type="RefSeq" id="WP_094410275.1">
    <property type="nucleotide sequence ID" value="NZ_BMJZ01000003.1"/>
</dbReference>
<organism evidence="2 3">
    <name type="scientific">Elstera cyanobacteriorum</name>
    <dbReference type="NCBI Taxonomy" id="2022747"/>
    <lineage>
        <taxon>Bacteria</taxon>
        <taxon>Pseudomonadati</taxon>
        <taxon>Pseudomonadota</taxon>
        <taxon>Alphaproteobacteria</taxon>
        <taxon>Rhodospirillales</taxon>
        <taxon>Rhodospirillaceae</taxon>
        <taxon>Elstera</taxon>
    </lineage>
</organism>